<protein>
    <submittedName>
        <fullName evidence="1">Uncharacterized protein</fullName>
    </submittedName>
</protein>
<reference evidence="1 2" key="1">
    <citation type="submission" date="2023-09" db="EMBL/GenBank/DDBJ databases">
        <authorList>
            <person name="Wang M."/>
        </authorList>
    </citation>
    <scope>NUCLEOTIDE SEQUENCE [LARGE SCALE GENOMIC DNA]</scope>
    <source>
        <strain evidence="1">GT-2023</strain>
        <tissue evidence="1">Liver</tissue>
    </source>
</reference>
<keyword evidence="2" id="KW-1185">Reference proteome</keyword>
<name>A0ABR3M1V1_9TELE</name>
<sequence>MGEAWCRPLWSGCSGWVYEVATPGGPAAATELSELGEELHTELTIHPNVRDHIQGVHPSRPSRLPRNGAAAALLGRMTHTRLALRH</sequence>
<evidence type="ECO:0000313" key="2">
    <source>
        <dbReference type="Proteomes" id="UP001558613"/>
    </source>
</evidence>
<comment type="caution">
    <text evidence="1">The sequence shown here is derived from an EMBL/GenBank/DDBJ whole genome shotgun (WGS) entry which is preliminary data.</text>
</comment>
<dbReference type="Proteomes" id="UP001558613">
    <property type="component" value="Unassembled WGS sequence"/>
</dbReference>
<organism evidence="1 2">
    <name type="scientific">Cirrhinus molitorella</name>
    <name type="common">mud carp</name>
    <dbReference type="NCBI Taxonomy" id="172907"/>
    <lineage>
        <taxon>Eukaryota</taxon>
        <taxon>Metazoa</taxon>
        <taxon>Chordata</taxon>
        <taxon>Craniata</taxon>
        <taxon>Vertebrata</taxon>
        <taxon>Euteleostomi</taxon>
        <taxon>Actinopterygii</taxon>
        <taxon>Neopterygii</taxon>
        <taxon>Teleostei</taxon>
        <taxon>Ostariophysi</taxon>
        <taxon>Cypriniformes</taxon>
        <taxon>Cyprinidae</taxon>
        <taxon>Labeoninae</taxon>
        <taxon>Labeonini</taxon>
        <taxon>Cirrhinus</taxon>
    </lineage>
</organism>
<proteinExistence type="predicted"/>
<evidence type="ECO:0000313" key="1">
    <source>
        <dbReference type="EMBL" id="KAL1257673.1"/>
    </source>
</evidence>
<gene>
    <name evidence="1" type="ORF">QQF64_010917</name>
</gene>
<dbReference type="EMBL" id="JAYMGO010000017">
    <property type="protein sequence ID" value="KAL1257673.1"/>
    <property type="molecule type" value="Genomic_DNA"/>
</dbReference>
<accession>A0ABR3M1V1</accession>